<evidence type="ECO:0000256" key="2">
    <source>
        <dbReference type="ARBA" id="ARBA00022963"/>
    </source>
</evidence>
<dbReference type="PANTHER" id="PTHR14226">
    <property type="entry name" value="NEUROPATHY TARGET ESTERASE/SWISS CHEESE D.MELANOGASTER"/>
    <property type="match status" value="1"/>
</dbReference>
<dbReference type="PANTHER" id="PTHR14226:SF29">
    <property type="entry name" value="NEUROPATHY TARGET ESTERASE SWS"/>
    <property type="match status" value="1"/>
</dbReference>
<keyword evidence="3" id="KW-0443">Lipid metabolism</keyword>
<reference evidence="5" key="1">
    <citation type="submission" date="2020-05" db="EMBL/GenBank/DDBJ databases">
        <authorList>
            <person name="Chiriac C."/>
            <person name="Salcher M."/>
            <person name="Ghai R."/>
            <person name="Kavagutti S V."/>
        </authorList>
    </citation>
    <scope>NUCLEOTIDE SEQUENCE</scope>
</reference>
<proteinExistence type="predicted"/>
<dbReference type="GO" id="GO:0016042">
    <property type="term" value="P:lipid catabolic process"/>
    <property type="evidence" value="ECO:0007669"/>
    <property type="project" value="UniProtKB-KW"/>
</dbReference>
<organism evidence="5">
    <name type="scientific">freshwater metagenome</name>
    <dbReference type="NCBI Taxonomy" id="449393"/>
    <lineage>
        <taxon>unclassified sequences</taxon>
        <taxon>metagenomes</taxon>
        <taxon>ecological metagenomes</taxon>
    </lineage>
</organism>
<dbReference type="EMBL" id="CAEZYQ010000003">
    <property type="protein sequence ID" value="CAB4732380.1"/>
    <property type="molecule type" value="Genomic_DNA"/>
</dbReference>
<dbReference type="InterPro" id="IPR002641">
    <property type="entry name" value="PNPLA_dom"/>
</dbReference>
<dbReference type="PROSITE" id="PS51635">
    <property type="entry name" value="PNPLA"/>
    <property type="match status" value="1"/>
</dbReference>
<accession>A0A6J6SBP8</accession>
<dbReference type="Pfam" id="PF01734">
    <property type="entry name" value="Patatin"/>
    <property type="match status" value="1"/>
</dbReference>
<evidence type="ECO:0000259" key="4">
    <source>
        <dbReference type="PROSITE" id="PS51635"/>
    </source>
</evidence>
<dbReference type="SUPFAM" id="SSF52151">
    <property type="entry name" value="FabD/lysophospholipase-like"/>
    <property type="match status" value="1"/>
</dbReference>
<evidence type="ECO:0000313" key="5">
    <source>
        <dbReference type="EMBL" id="CAB4732380.1"/>
    </source>
</evidence>
<dbReference type="AlphaFoldDB" id="A0A6J6SBP8"/>
<evidence type="ECO:0000256" key="1">
    <source>
        <dbReference type="ARBA" id="ARBA00022801"/>
    </source>
</evidence>
<name>A0A6J6SBP8_9ZZZZ</name>
<gene>
    <name evidence="5" type="ORF">UFOPK2761_00608</name>
</gene>
<dbReference type="InterPro" id="IPR016035">
    <property type="entry name" value="Acyl_Trfase/lysoPLipase"/>
</dbReference>
<dbReference type="Gene3D" id="3.40.1090.10">
    <property type="entry name" value="Cytosolic phospholipase A2 catalytic domain"/>
    <property type="match status" value="2"/>
</dbReference>
<sequence>MHQLPHTRDVLVLSGGASRGAVQVGMMRALVERGVRPAAYVGTSVGALNSVFLAGAGAGSPGDLAERVQQLGRHWSGIQSRDVFPGSHWTRIGHVVRHPASLYSSDGLLRLVRTWAPAHRLEDLPVPVRVVTTRLESSDAVYHDRGDLQTLLLASTALPSIFDPVRLLGEDGPETHVDGGIADLVPVAGAPSLTPSRVFVLDASVPARLRRVRTPIDVLLASLAVSMRVRPTVAMPGVEVVHLTAPDLGVRMHDFSRTAEHIALGYRAACEALGPLGQDHTVAA</sequence>
<protein>
    <submittedName>
        <fullName evidence="5">Unannotated protein</fullName>
    </submittedName>
</protein>
<evidence type="ECO:0000256" key="3">
    <source>
        <dbReference type="ARBA" id="ARBA00023098"/>
    </source>
</evidence>
<keyword evidence="2" id="KW-0442">Lipid degradation</keyword>
<dbReference type="InterPro" id="IPR050301">
    <property type="entry name" value="NTE"/>
</dbReference>
<feature type="domain" description="PNPLA" evidence="4">
    <location>
        <begin position="11"/>
        <end position="191"/>
    </location>
</feature>
<keyword evidence="1" id="KW-0378">Hydrolase</keyword>
<dbReference type="GO" id="GO:0016787">
    <property type="term" value="F:hydrolase activity"/>
    <property type="evidence" value="ECO:0007669"/>
    <property type="project" value="UniProtKB-KW"/>
</dbReference>